<dbReference type="AlphaFoldDB" id="A0A415FWX7"/>
<accession>A0A415FWX7</accession>
<dbReference type="EMBL" id="QRNG01000001">
    <property type="protein sequence ID" value="RHK27441.1"/>
    <property type="molecule type" value="Genomic_DNA"/>
</dbReference>
<proteinExistence type="inferred from homology"/>
<dbReference type="InterPro" id="IPR004437">
    <property type="entry name" value="ParB/RepB/Spo0J"/>
</dbReference>
<reference evidence="4 5" key="1">
    <citation type="submission" date="2018-08" db="EMBL/GenBank/DDBJ databases">
        <title>A genome reference for cultivated species of the human gut microbiota.</title>
        <authorList>
            <person name="Zou Y."/>
            <person name="Xue W."/>
            <person name="Luo G."/>
        </authorList>
    </citation>
    <scope>NUCLEOTIDE SEQUENCE [LARGE SCALE GENOMIC DNA]</scope>
    <source>
        <strain evidence="4 5">AF45-19</strain>
    </source>
</reference>
<protein>
    <submittedName>
        <fullName evidence="4">ParB/RepB/Spo0J family partition protein</fullName>
    </submittedName>
</protein>
<dbReference type="GO" id="GO:0005694">
    <property type="term" value="C:chromosome"/>
    <property type="evidence" value="ECO:0007669"/>
    <property type="project" value="TreeGrafter"/>
</dbReference>
<evidence type="ECO:0000313" key="4">
    <source>
        <dbReference type="EMBL" id="RHK27441.1"/>
    </source>
</evidence>
<feature type="domain" description="ParB-like N-terminal" evidence="3">
    <location>
        <begin position="6"/>
        <end position="100"/>
    </location>
</feature>
<dbReference type="SMART" id="SM00470">
    <property type="entry name" value="ParB"/>
    <property type="match status" value="1"/>
</dbReference>
<comment type="caution">
    <text evidence="4">The sequence shown here is derived from an EMBL/GenBank/DDBJ whole genome shotgun (WGS) entry which is preliminary data.</text>
</comment>
<comment type="similarity">
    <text evidence="1">Belongs to the ParB family.</text>
</comment>
<dbReference type="Proteomes" id="UP000285262">
    <property type="component" value="Unassembled WGS sequence"/>
</dbReference>
<dbReference type="NCBIfam" id="TIGR00180">
    <property type="entry name" value="parB_part"/>
    <property type="match status" value="1"/>
</dbReference>
<gene>
    <name evidence="4" type="ORF">DW072_01900</name>
</gene>
<dbReference type="PANTHER" id="PTHR33375:SF1">
    <property type="entry name" value="CHROMOSOME-PARTITIONING PROTEIN PARB-RELATED"/>
    <property type="match status" value="1"/>
</dbReference>
<dbReference type="PANTHER" id="PTHR33375">
    <property type="entry name" value="CHROMOSOME-PARTITIONING PROTEIN PARB-RELATED"/>
    <property type="match status" value="1"/>
</dbReference>
<name>A0A415FWX7_BIFAD</name>
<dbReference type="GO" id="GO:0007059">
    <property type="term" value="P:chromosome segregation"/>
    <property type="evidence" value="ECO:0007669"/>
    <property type="project" value="UniProtKB-KW"/>
</dbReference>
<dbReference type="InterPro" id="IPR050336">
    <property type="entry name" value="Chromosome_partition/occlusion"/>
</dbReference>
<evidence type="ECO:0000259" key="3">
    <source>
        <dbReference type="SMART" id="SM00470"/>
    </source>
</evidence>
<dbReference type="Gene3D" id="3.90.1530.30">
    <property type="match status" value="1"/>
</dbReference>
<dbReference type="SUPFAM" id="SSF110849">
    <property type="entry name" value="ParB/Sulfiredoxin"/>
    <property type="match status" value="1"/>
</dbReference>
<dbReference type="InterPro" id="IPR041468">
    <property type="entry name" value="HTH_ParB/Spo0J"/>
</dbReference>
<evidence type="ECO:0000256" key="2">
    <source>
        <dbReference type="ARBA" id="ARBA00022829"/>
    </source>
</evidence>
<dbReference type="InterPro" id="IPR003115">
    <property type="entry name" value="ParB_N"/>
</dbReference>
<dbReference type="InterPro" id="IPR036086">
    <property type="entry name" value="ParB/Sulfiredoxin_sf"/>
</dbReference>
<sequence length="465" mass="53444">MGITIENLQVDDLHANPHNPRKQIGDVEELASSIRSQGIKQPLLVTPTGETDIDGHKQYRVVIGHRRLAAARQAGLSTVPAIVEEMDARREQEIMLVENTQRSDLTPVEEADGYQGLLDLGVRVKEMAEKTGRSDRFVRRRLKIARIPQETRDMASDFSQLSLDQLDKLAEFESDPDMQRELARSTDFEWTYQRLVRERDKTKWCGEADKALAKAGVRVESFPDGKNYWTFEPRGCRRHNIISSTRDPFWKQFTSEDGWSEFHVFKNDHGGYCLYAPIPLDQLEREKNAKTERQAIMARGKELDRKARDFEAIARDTRFAWIRTNLHTLTREQTVAGICELALAETVGWHSMFVSQPSHGEGVVEALIGFGWNLPITEHDGDHWSLECKENLDQIRMVLRDRPLRILSVLAARQEDNADWRSWRTMRGVDEMCVWYGALEHLGYQPSAEEREALKGAMAEKEQES</sequence>
<dbReference type="Pfam" id="PF17762">
    <property type="entry name" value="HTH_ParB"/>
    <property type="match status" value="1"/>
</dbReference>
<evidence type="ECO:0000256" key="1">
    <source>
        <dbReference type="ARBA" id="ARBA00006295"/>
    </source>
</evidence>
<evidence type="ECO:0000313" key="5">
    <source>
        <dbReference type="Proteomes" id="UP000285262"/>
    </source>
</evidence>
<dbReference type="Pfam" id="PF02195">
    <property type="entry name" value="ParB_N"/>
    <property type="match status" value="1"/>
</dbReference>
<keyword evidence="2" id="KW-0159">Chromosome partition</keyword>
<dbReference type="GO" id="GO:0003677">
    <property type="term" value="F:DNA binding"/>
    <property type="evidence" value="ECO:0007669"/>
    <property type="project" value="InterPro"/>
</dbReference>
<dbReference type="Gene3D" id="1.10.10.2830">
    <property type="match status" value="1"/>
</dbReference>
<organism evidence="4 5">
    <name type="scientific">Bifidobacterium adolescentis</name>
    <dbReference type="NCBI Taxonomy" id="1680"/>
    <lineage>
        <taxon>Bacteria</taxon>
        <taxon>Bacillati</taxon>
        <taxon>Actinomycetota</taxon>
        <taxon>Actinomycetes</taxon>
        <taxon>Bifidobacteriales</taxon>
        <taxon>Bifidobacteriaceae</taxon>
        <taxon>Bifidobacterium</taxon>
    </lineage>
</organism>